<feature type="region of interest" description="Disordered" evidence="1">
    <location>
        <begin position="140"/>
        <end position="175"/>
    </location>
</feature>
<dbReference type="GeneID" id="30180097"/>
<feature type="region of interest" description="Disordered" evidence="1">
    <location>
        <begin position="78"/>
        <end position="107"/>
    </location>
</feature>
<gene>
    <name evidence="3" type="ORF">PICMEDRAFT_60025</name>
</gene>
<dbReference type="AlphaFoldDB" id="A0A1E3NGG8"/>
<evidence type="ECO:0000313" key="3">
    <source>
        <dbReference type="EMBL" id="ODQ45231.1"/>
    </source>
</evidence>
<keyword evidence="4" id="KW-1185">Reference proteome</keyword>
<feature type="compositionally biased region" description="Basic and acidic residues" evidence="1">
    <location>
        <begin position="11"/>
        <end position="20"/>
    </location>
</feature>
<keyword evidence="2" id="KW-1133">Transmembrane helix</keyword>
<feature type="region of interest" description="Disordered" evidence="1">
    <location>
        <begin position="1"/>
        <end position="41"/>
    </location>
</feature>
<reference evidence="3 4" key="1">
    <citation type="journal article" date="2016" name="Proc. Natl. Acad. Sci. U.S.A.">
        <title>Comparative genomics of biotechnologically important yeasts.</title>
        <authorList>
            <person name="Riley R."/>
            <person name="Haridas S."/>
            <person name="Wolfe K.H."/>
            <person name="Lopes M.R."/>
            <person name="Hittinger C.T."/>
            <person name="Goeker M."/>
            <person name="Salamov A.A."/>
            <person name="Wisecaver J.H."/>
            <person name="Long T.M."/>
            <person name="Calvey C.H."/>
            <person name="Aerts A.L."/>
            <person name="Barry K.W."/>
            <person name="Choi C."/>
            <person name="Clum A."/>
            <person name="Coughlan A.Y."/>
            <person name="Deshpande S."/>
            <person name="Douglass A.P."/>
            <person name="Hanson S.J."/>
            <person name="Klenk H.-P."/>
            <person name="LaButti K.M."/>
            <person name="Lapidus A."/>
            <person name="Lindquist E.A."/>
            <person name="Lipzen A.M."/>
            <person name="Meier-Kolthoff J.P."/>
            <person name="Ohm R.A."/>
            <person name="Otillar R.P."/>
            <person name="Pangilinan J.L."/>
            <person name="Peng Y."/>
            <person name="Rokas A."/>
            <person name="Rosa C.A."/>
            <person name="Scheuner C."/>
            <person name="Sibirny A.A."/>
            <person name="Slot J.C."/>
            <person name="Stielow J.B."/>
            <person name="Sun H."/>
            <person name="Kurtzman C.P."/>
            <person name="Blackwell M."/>
            <person name="Grigoriev I.V."/>
            <person name="Jeffries T.W."/>
        </authorList>
    </citation>
    <scope>NUCLEOTIDE SEQUENCE [LARGE SCALE GENOMIC DNA]</scope>
    <source>
        <strain evidence="3 4">NRRL Y-2026</strain>
    </source>
</reference>
<dbReference type="Proteomes" id="UP000094455">
    <property type="component" value="Unassembled WGS sequence"/>
</dbReference>
<evidence type="ECO:0000256" key="2">
    <source>
        <dbReference type="SAM" id="Phobius"/>
    </source>
</evidence>
<proteinExistence type="predicted"/>
<sequence length="566" mass="62002">MLSPSPRKSGKKPDEGDRGARASSSGTPDPSGGILDEVRKRELGNAVSNSVLSPHNSVFEALHNPDLNRGVDLTSIRSKVVGGGGGGQGPHTEAPDPDRIASPGTAGSQLHFQFSNQHDFSDKNNLDFSITSWQNVSSYFSPNDETRSSSRDSNTQFPFNLTSNNNSNIISSGNNSPYLKHEDTFCSNSPNRVDSPNVASILSCFSGQEDQRSVDDNPIVEMKTQVDLPHENITSESDPEVDHTVDSSTIISSFVMPRVSIHSNLTASQQQQQLPSHQSTSTSSLSPTSSNPALISRSTLNIRIVGDRDNSLMSRFQSYKKTFTNIDFFVTNCESTDLILLVLDDDNYMLPKITKTPCIPITLSKQALTTATKIPKYLKLCDPIELESLNDDLIILVDFLSNINDLGTWRMFLSAFPVKSNQHDINDINSSLIEFHSGNKSGSDASLLSMKKSGHASNKDNNKQPYNAFIIAGVAVGLLSIGILFVWKKLATKEFVQQSPTKQISDLSYQPIADVNNDSKLSLDQYLFSKLRSIAIGIESWGDVVFSQGVFLFQKAKLVLIELLNF</sequence>
<evidence type="ECO:0000313" key="4">
    <source>
        <dbReference type="Proteomes" id="UP000094455"/>
    </source>
</evidence>
<dbReference type="RefSeq" id="XP_019016344.1">
    <property type="nucleotide sequence ID" value="XM_019163410.1"/>
</dbReference>
<feature type="region of interest" description="Disordered" evidence="1">
    <location>
        <begin position="265"/>
        <end position="292"/>
    </location>
</feature>
<organism evidence="3 4">
    <name type="scientific">Pichia membranifaciens NRRL Y-2026</name>
    <dbReference type="NCBI Taxonomy" id="763406"/>
    <lineage>
        <taxon>Eukaryota</taxon>
        <taxon>Fungi</taxon>
        <taxon>Dikarya</taxon>
        <taxon>Ascomycota</taxon>
        <taxon>Saccharomycotina</taxon>
        <taxon>Pichiomycetes</taxon>
        <taxon>Pichiales</taxon>
        <taxon>Pichiaceae</taxon>
        <taxon>Pichia</taxon>
    </lineage>
</organism>
<keyword evidence="2" id="KW-0812">Transmembrane</keyword>
<dbReference type="EMBL" id="KV454005">
    <property type="protein sequence ID" value="ODQ45231.1"/>
    <property type="molecule type" value="Genomic_DNA"/>
</dbReference>
<evidence type="ECO:0000256" key="1">
    <source>
        <dbReference type="SAM" id="MobiDB-lite"/>
    </source>
</evidence>
<feature type="compositionally biased region" description="Polar residues" evidence="1">
    <location>
        <begin position="151"/>
        <end position="162"/>
    </location>
</feature>
<feature type="compositionally biased region" description="Low complexity" evidence="1">
    <location>
        <begin position="163"/>
        <end position="175"/>
    </location>
</feature>
<dbReference type="OrthoDB" id="3989662at2759"/>
<accession>A0A1E3NGG8</accession>
<name>A0A1E3NGG8_9ASCO</name>
<keyword evidence="2" id="KW-0472">Membrane</keyword>
<protein>
    <submittedName>
        <fullName evidence="3">Uncharacterized protein</fullName>
    </submittedName>
</protein>
<feature type="transmembrane region" description="Helical" evidence="2">
    <location>
        <begin position="466"/>
        <end position="487"/>
    </location>
</feature>